<keyword evidence="1" id="KW-0732">Signal</keyword>
<dbReference type="EMBL" id="CP000927">
    <property type="protein sequence ID" value="ABZ70662.1"/>
    <property type="molecule type" value="Genomic_DNA"/>
</dbReference>
<organism evidence="2">
    <name type="scientific">Caulobacter sp. (strain K31)</name>
    <dbReference type="NCBI Taxonomy" id="366602"/>
    <lineage>
        <taxon>Bacteria</taxon>
        <taxon>Pseudomonadati</taxon>
        <taxon>Pseudomonadota</taxon>
        <taxon>Alphaproteobacteria</taxon>
        <taxon>Caulobacterales</taxon>
        <taxon>Caulobacteraceae</taxon>
        <taxon>Caulobacter</taxon>
    </lineage>
</organism>
<reference evidence="2" key="1">
    <citation type="submission" date="2008-01" db="EMBL/GenBank/DDBJ databases">
        <title>Complete sequence of chromosome of Caulobacter sp. K31.</title>
        <authorList>
            <consortium name="US DOE Joint Genome Institute"/>
            <person name="Copeland A."/>
            <person name="Lucas S."/>
            <person name="Lapidus A."/>
            <person name="Barry K."/>
            <person name="Glavina del Rio T."/>
            <person name="Dalin E."/>
            <person name="Tice H."/>
            <person name="Pitluck S."/>
            <person name="Bruce D."/>
            <person name="Goodwin L."/>
            <person name="Thompson L.S."/>
            <person name="Brettin T."/>
            <person name="Detter J.C."/>
            <person name="Han C."/>
            <person name="Schmutz J."/>
            <person name="Larimer F."/>
            <person name="Land M."/>
            <person name="Hauser L."/>
            <person name="Kyrpides N."/>
            <person name="Kim E."/>
            <person name="Stephens C."/>
            <person name="Richardson P."/>
        </authorList>
    </citation>
    <scope>NUCLEOTIDE SEQUENCE [LARGE SCALE GENOMIC DNA]</scope>
    <source>
        <strain evidence="2">K31</strain>
    </source>
</reference>
<name>B0T1A5_CAUSK</name>
<dbReference type="AlphaFoldDB" id="B0T1A5"/>
<evidence type="ECO:0000313" key="2">
    <source>
        <dbReference type="EMBL" id="ABZ70662.1"/>
    </source>
</evidence>
<protein>
    <submittedName>
        <fullName evidence="2">Uncharacterized protein</fullName>
    </submittedName>
</protein>
<sequence length="110" mass="11290" precursor="true">MLAIRHLAALVIAVSVGGGAALAQSAPSPATPTAEPQTNQALGIDTPIEALVALPKAKAVLDADIPGLTDHPMYQQFKRENLRTLAPKFGGAISDKDLAKVQADLAALSL</sequence>
<gene>
    <name evidence="2" type="ordered locus">Caul_1532</name>
</gene>
<dbReference type="KEGG" id="cak:Caul_1532"/>
<evidence type="ECO:0000256" key="1">
    <source>
        <dbReference type="SAM" id="SignalP"/>
    </source>
</evidence>
<dbReference type="OrthoDB" id="7211154at2"/>
<dbReference type="STRING" id="366602.Caul_1532"/>
<feature type="signal peptide" evidence="1">
    <location>
        <begin position="1"/>
        <end position="23"/>
    </location>
</feature>
<dbReference type="eggNOG" id="ENOG5033DRN">
    <property type="taxonomic scope" value="Bacteria"/>
</dbReference>
<accession>B0T1A5</accession>
<proteinExistence type="predicted"/>
<dbReference type="HOGENOM" id="CLU_173086_0_0_5"/>
<feature type="chain" id="PRO_5002755845" evidence="1">
    <location>
        <begin position="24"/>
        <end position="110"/>
    </location>
</feature>